<proteinExistence type="predicted"/>
<protein>
    <recommendedName>
        <fullName evidence="7">SH3 domain-containing protein</fullName>
    </recommendedName>
</protein>
<dbReference type="CDD" id="cd11875">
    <property type="entry name" value="SH3_CD2AP-like_3"/>
    <property type="match status" value="1"/>
</dbReference>
<dbReference type="SMART" id="SM00326">
    <property type="entry name" value="SH3"/>
    <property type="match status" value="3"/>
</dbReference>
<feature type="region of interest" description="Disordered" evidence="6">
    <location>
        <begin position="78"/>
        <end position="98"/>
    </location>
</feature>
<evidence type="ECO:0000259" key="7">
    <source>
        <dbReference type="PROSITE" id="PS50002"/>
    </source>
</evidence>
<comment type="caution">
    <text evidence="9">The sequence shown here is derived from an EMBL/GenBank/DDBJ whole genome shotgun (WGS) entry which is preliminary data.</text>
</comment>
<dbReference type="FunFam" id="2.30.30.40:FF:000033">
    <property type="entry name" value="FCH and double SH3 domains protein 2"/>
    <property type="match status" value="1"/>
</dbReference>
<dbReference type="Proteomes" id="UP000663832">
    <property type="component" value="Unassembled WGS sequence"/>
</dbReference>
<dbReference type="Pfam" id="PF14604">
    <property type="entry name" value="SH3_9"/>
    <property type="match status" value="2"/>
</dbReference>
<dbReference type="SUPFAM" id="SSF50044">
    <property type="entry name" value="SH3-domain"/>
    <property type="match status" value="3"/>
</dbReference>
<keyword evidence="2" id="KW-0597">Phosphoprotein</keyword>
<accession>A0A815XAV4</accession>
<dbReference type="Proteomes" id="UP000663877">
    <property type="component" value="Unassembled WGS sequence"/>
</dbReference>
<dbReference type="InterPro" id="IPR001452">
    <property type="entry name" value="SH3_domain"/>
</dbReference>
<dbReference type="EMBL" id="CAJNOI010000401">
    <property type="protein sequence ID" value="CAF1268825.1"/>
    <property type="molecule type" value="Genomic_DNA"/>
</dbReference>
<dbReference type="OrthoDB" id="5971719at2759"/>
<feature type="domain" description="SH3" evidence="7">
    <location>
        <begin position="103"/>
        <end position="162"/>
    </location>
</feature>
<dbReference type="InterPro" id="IPR036028">
    <property type="entry name" value="SH3-like_dom_sf"/>
</dbReference>
<sequence length="488" mass="55547">MFRIEQTLMGTYIVEYDYTAKSSDELTIRKGDIITDAYTSEDGWLKGECRGMIGHFPDNFVTPLHKEKAKTRTFSTIQNGNKNDTLRKRSLTTNDTRNASQNGTLFQVRAVYTYLPLHDDELSIKPNDTINVTQLVEEGWYEGVLNGKVGLFPSNYVTRIHDDHKTKGSQPQSKQKHVNGLNELVKNEASKKHMTTKARVLYDYKATADDELSLTINDIVTILNKNLEDDGWWKGEINGRIGVFPDNYVEEISSSVNLKHRLSTPENTAKHPSRILSKTKSANGSSHNYSNEPHHSKKSTSISDDEGQSSRNRHVENNNNLDSKEKANEMNKQKPTTIKRPPSATLRKNELEPIKTITSHDETNHSHSNDIKNEYKVHTPSPPLFQREPGQLESPRYANRSFSLTNTNNSTLNGTTESLNSSFTTTLEQLQKDFTKLKSSMNDMKLKFTDQIQDLMNELDEEKKVRATLQIEIERLQKLVQKSSLNNS</sequence>
<feature type="region of interest" description="Disordered" evidence="6">
    <location>
        <begin position="260"/>
        <end position="342"/>
    </location>
</feature>
<keyword evidence="10" id="KW-1185">Reference proteome</keyword>
<dbReference type="PRINTS" id="PR00452">
    <property type="entry name" value="SH3DOMAIN"/>
</dbReference>
<evidence type="ECO:0000256" key="5">
    <source>
        <dbReference type="SAM" id="Coils"/>
    </source>
</evidence>
<feature type="domain" description="SH3" evidence="7">
    <location>
        <begin position="193"/>
        <end position="254"/>
    </location>
</feature>
<keyword evidence="3 5" id="KW-0175">Coiled coil</keyword>
<feature type="coiled-coil region" evidence="5">
    <location>
        <begin position="427"/>
        <end position="486"/>
    </location>
</feature>
<reference evidence="9" key="1">
    <citation type="submission" date="2021-02" db="EMBL/GenBank/DDBJ databases">
        <authorList>
            <person name="Nowell W R."/>
        </authorList>
    </citation>
    <scope>NUCLEOTIDE SEQUENCE</scope>
</reference>
<evidence type="ECO:0000313" key="10">
    <source>
        <dbReference type="Proteomes" id="UP000663832"/>
    </source>
</evidence>
<organism evidence="9 10">
    <name type="scientific">Adineta steineri</name>
    <dbReference type="NCBI Taxonomy" id="433720"/>
    <lineage>
        <taxon>Eukaryota</taxon>
        <taxon>Metazoa</taxon>
        <taxon>Spiralia</taxon>
        <taxon>Gnathifera</taxon>
        <taxon>Rotifera</taxon>
        <taxon>Eurotatoria</taxon>
        <taxon>Bdelloidea</taxon>
        <taxon>Adinetida</taxon>
        <taxon>Adinetidae</taxon>
        <taxon>Adineta</taxon>
    </lineage>
</organism>
<evidence type="ECO:0000256" key="6">
    <source>
        <dbReference type="SAM" id="MobiDB-lite"/>
    </source>
</evidence>
<dbReference type="GO" id="GO:0007015">
    <property type="term" value="P:actin filament organization"/>
    <property type="evidence" value="ECO:0007669"/>
    <property type="project" value="TreeGrafter"/>
</dbReference>
<keyword evidence="1 4" id="KW-0728">SH3 domain</keyword>
<evidence type="ECO:0000313" key="9">
    <source>
        <dbReference type="EMBL" id="CAF1555096.1"/>
    </source>
</evidence>
<feature type="compositionally biased region" description="Polar residues" evidence="6">
    <location>
        <begin position="276"/>
        <end position="291"/>
    </location>
</feature>
<dbReference type="PROSITE" id="PS50002">
    <property type="entry name" value="SH3"/>
    <property type="match status" value="3"/>
</dbReference>
<name>A0A815XAV4_9BILA</name>
<dbReference type="Pfam" id="PF00018">
    <property type="entry name" value="SH3_1"/>
    <property type="match status" value="1"/>
</dbReference>
<dbReference type="PRINTS" id="PR00499">
    <property type="entry name" value="P67PHOX"/>
</dbReference>
<dbReference type="Gene3D" id="2.30.30.40">
    <property type="entry name" value="SH3 Domains"/>
    <property type="match status" value="3"/>
</dbReference>
<dbReference type="GO" id="GO:0016477">
    <property type="term" value="P:cell migration"/>
    <property type="evidence" value="ECO:0007669"/>
    <property type="project" value="TreeGrafter"/>
</dbReference>
<dbReference type="PANTHER" id="PTHR14167">
    <property type="entry name" value="SH3 DOMAIN-CONTAINING"/>
    <property type="match status" value="1"/>
</dbReference>
<dbReference type="AlphaFoldDB" id="A0A815XAV4"/>
<evidence type="ECO:0000256" key="1">
    <source>
        <dbReference type="ARBA" id="ARBA00022443"/>
    </source>
</evidence>
<evidence type="ECO:0000256" key="2">
    <source>
        <dbReference type="ARBA" id="ARBA00022553"/>
    </source>
</evidence>
<evidence type="ECO:0000256" key="4">
    <source>
        <dbReference type="PROSITE-ProRule" id="PRU00192"/>
    </source>
</evidence>
<dbReference type="PANTHER" id="PTHR14167:SF6">
    <property type="entry name" value="SH3 DOMAIN-CONTAINING KINASE-BINDING PROTEIN 1"/>
    <property type="match status" value="1"/>
</dbReference>
<dbReference type="InterPro" id="IPR050384">
    <property type="entry name" value="Endophilin_SH3RF"/>
</dbReference>
<evidence type="ECO:0000256" key="3">
    <source>
        <dbReference type="ARBA" id="ARBA00023054"/>
    </source>
</evidence>
<evidence type="ECO:0000313" key="8">
    <source>
        <dbReference type="EMBL" id="CAF1268825.1"/>
    </source>
</evidence>
<dbReference type="GO" id="GO:0051130">
    <property type="term" value="P:positive regulation of cellular component organization"/>
    <property type="evidence" value="ECO:0007669"/>
    <property type="project" value="UniProtKB-ARBA"/>
</dbReference>
<dbReference type="EMBL" id="CAJNOM010000746">
    <property type="protein sequence ID" value="CAF1555096.1"/>
    <property type="molecule type" value="Genomic_DNA"/>
</dbReference>
<feature type="compositionally biased region" description="Basic and acidic residues" evidence="6">
    <location>
        <begin position="322"/>
        <end position="332"/>
    </location>
</feature>
<gene>
    <name evidence="8" type="ORF">BJG266_LOCUS30545</name>
    <name evidence="9" type="ORF">QVE165_LOCUS47416</name>
</gene>
<feature type="domain" description="SH3" evidence="7">
    <location>
        <begin position="7"/>
        <end position="66"/>
    </location>
</feature>